<evidence type="ECO:0000256" key="2">
    <source>
        <dbReference type="ARBA" id="ARBA00022553"/>
    </source>
</evidence>
<keyword evidence="3" id="KW-0808">Transferase</keyword>
<dbReference type="InterPro" id="IPR020843">
    <property type="entry name" value="ER"/>
</dbReference>
<dbReference type="Gene3D" id="3.10.129.110">
    <property type="entry name" value="Polyketide synthase dehydratase"/>
    <property type="match status" value="1"/>
</dbReference>
<dbReference type="CDD" id="cd00833">
    <property type="entry name" value="PKS"/>
    <property type="match status" value="1"/>
</dbReference>
<dbReference type="InterPro" id="IPR016039">
    <property type="entry name" value="Thiolase-like"/>
</dbReference>
<dbReference type="GO" id="GO:0031177">
    <property type="term" value="F:phosphopantetheine binding"/>
    <property type="evidence" value="ECO:0007669"/>
    <property type="project" value="InterPro"/>
</dbReference>
<name>A0A9W4UBN3_9PLEO</name>
<evidence type="ECO:0008006" key="12">
    <source>
        <dbReference type="Google" id="ProtNLM"/>
    </source>
</evidence>
<feature type="active site" description="Proton acceptor; for dehydratase activity" evidence="6">
    <location>
        <position position="978"/>
    </location>
</feature>
<dbReference type="InterPro" id="IPR011032">
    <property type="entry name" value="GroES-like_sf"/>
</dbReference>
<keyword evidence="1" id="KW-0596">Phosphopantetheine</keyword>
<evidence type="ECO:0000259" key="8">
    <source>
        <dbReference type="PROSITE" id="PS52004"/>
    </source>
</evidence>
<dbReference type="SMART" id="SM00823">
    <property type="entry name" value="PKS_PP"/>
    <property type="match status" value="1"/>
</dbReference>
<dbReference type="OrthoDB" id="329835at2759"/>
<dbReference type="SUPFAM" id="SSF55048">
    <property type="entry name" value="Probable ACP-binding domain of malonyl-CoA ACP transacylase"/>
    <property type="match status" value="1"/>
</dbReference>
<dbReference type="Gene3D" id="3.90.180.10">
    <property type="entry name" value="Medium-chain alcohol dehydrogenases, catalytic domain"/>
    <property type="match status" value="1"/>
</dbReference>
<keyword evidence="5" id="KW-0511">Multifunctional enzyme</keyword>
<evidence type="ECO:0000256" key="1">
    <source>
        <dbReference type="ARBA" id="ARBA00022450"/>
    </source>
</evidence>
<dbReference type="InterPro" id="IPR057326">
    <property type="entry name" value="KR_dom"/>
</dbReference>
<dbReference type="SMART" id="SM00827">
    <property type="entry name" value="PKS_AT"/>
    <property type="match status" value="1"/>
</dbReference>
<evidence type="ECO:0000313" key="11">
    <source>
        <dbReference type="Proteomes" id="UP001152607"/>
    </source>
</evidence>
<dbReference type="InterPro" id="IPR020807">
    <property type="entry name" value="PKS_DH"/>
</dbReference>
<dbReference type="Proteomes" id="UP001152607">
    <property type="component" value="Unassembled WGS sequence"/>
</dbReference>
<dbReference type="Pfam" id="PF21089">
    <property type="entry name" value="PKS_DH_N"/>
    <property type="match status" value="1"/>
</dbReference>
<feature type="region of interest" description="N-terminal hotdog fold" evidence="6">
    <location>
        <begin position="940"/>
        <end position="1080"/>
    </location>
</feature>
<dbReference type="Pfam" id="PF08659">
    <property type="entry name" value="KR"/>
    <property type="match status" value="1"/>
</dbReference>
<evidence type="ECO:0000256" key="4">
    <source>
        <dbReference type="ARBA" id="ARBA00023002"/>
    </source>
</evidence>
<protein>
    <recommendedName>
        <fullName evidence="12">Polyketide synthase</fullName>
    </recommendedName>
</protein>
<dbReference type="SMART" id="SM00829">
    <property type="entry name" value="PKS_ER"/>
    <property type="match status" value="1"/>
</dbReference>
<dbReference type="InterPro" id="IPR036736">
    <property type="entry name" value="ACP-like_sf"/>
</dbReference>
<dbReference type="Pfam" id="PF13602">
    <property type="entry name" value="ADH_zinc_N_2"/>
    <property type="match status" value="1"/>
</dbReference>
<dbReference type="SUPFAM" id="SSF50129">
    <property type="entry name" value="GroES-like"/>
    <property type="match status" value="1"/>
</dbReference>
<dbReference type="SUPFAM" id="SSF53901">
    <property type="entry name" value="Thiolase-like"/>
    <property type="match status" value="1"/>
</dbReference>
<dbReference type="SMART" id="SM00825">
    <property type="entry name" value="PKS_KS"/>
    <property type="match status" value="1"/>
</dbReference>
<evidence type="ECO:0000256" key="6">
    <source>
        <dbReference type="PROSITE-ProRule" id="PRU01363"/>
    </source>
</evidence>
<dbReference type="InterPro" id="IPR020841">
    <property type="entry name" value="PKS_Beta-ketoAc_synthase_dom"/>
</dbReference>
<dbReference type="InterPro" id="IPR042104">
    <property type="entry name" value="PKS_dehydratase_sf"/>
</dbReference>
<dbReference type="PROSITE" id="PS52019">
    <property type="entry name" value="PKS_MFAS_DH"/>
    <property type="match status" value="1"/>
</dbReference>
<sequence>MPTMTQDVPIAVIGLSYRAPGVGRKNLYEFLATAQSAWSRVPAERFTQDAFYHPDHHKTGTISSKGGHFLSEDIYAFDAPFFKLRPEEVRAIDPQHRMILECAFEAAENAGVTLEDLAGSRTGVFAAIGSNEYAVQSVEDIYTTTKWTALGTSNCMFSNRLSYFLDLKGPSISMEAACASSSYAFHVACQSLRIGECESAFVSASSLILGNSQWNCLDKLGALSNEGKSFSYDTKAEGYGRGEGAATFLIKRLDLAVRDGDPIQAIVRNSAASHNGRSDGITMPSGPAQENLLRRVHEEIGLRPSDTPVIEGHGTGTQAGDPVEATAFANVLGAERTPSNPLYLGSLKSNFGHLEGASGALGIVKAILMLQHDEILPTANFEQFNERIKGQDKLVIPTKPMPWPRDEARRVIMTNFGFGGANAAILLEAAASSSQLLPGSIYHPIGNGFHAKGDENKSNSLLIAKSSSTSRLYVLSAKSEQSLRAYVSSFQQYLEKSTKDEFQTVASDLCYTLSQRRTHHMYRIATPADSIQTLIQSLRTAKISKIKKLSISFIFTGQGAQSARMSEGLHQYEKFRDVLDQAEKQLHDMGASWSLKEELMKTNETSRLNEAEISQPACTVVQIGLIEILRSWGIAPSNVTGHSSGEIAAAYTAGFLNLRAAVAVAYFRGQAAARLLNDQGNKGAMMALGAGPDVANRLIKNLRSRYATIAAVNSPQSVTISGDSQAIDDIESMANAEGLFNRRLKVDVAYHSKHMSNVAPWYLEAIQPFFKWQENPSEEASPTFVSSVTGQIESSETVNANYWIENLVRPVQFADAIKRLVHVHGESTDAKTVNLMVEVGPHSALQGPIKQTLTSLRQDTVDPISGSDMYLPTLIRNTPGDEALQSLAGALFSSGAQIDMAQIHKSTQSKPTVLTDLPSYNWDKSTTYKYRSRVSNEKLHPKLPIASVLGNESVYAIGGERMFRHVFTLDDIPWLPDHDIAGMVIFPMTGYLSMATDAVRRVWSGLSKPGSISVSEFHLKRSLEVQQEEQVDITTKLSPAATGTATFSSTLWNFEISSWSEEYGWTNHCHGQVEALSSDLSLASPTFSLAEPLLERMKGIATEGEEAYGHLAQLGTRYGPSFKGMQQCWIGPDWTIMEMELREIETPVNLSDFGSLVAVDPPTLDSHLHGSLLLAMEAAYIPTFVAKVRISNNIPEASKQRIIVATRLLNYDKKWGRLETQIAVFAESSTKQLIPIVEWESISSRAINPADTEGQVKSLPTGFRWELSPAVELLENDVTEAAVNDGSTELVEKAGYNVQASLVICGSFLDDDETEFAHMVGDILAQQFGQETEILPIAEVEIDDQSLYVFIDSPQQSILKDLSHDRFTTIQDFLLNAKGVLWIASAAAGPEAEMIIGMMRTLRQELDNRNLMVLSRASQTEEATVAISQLAQRLYDPALADSTKIKDQDFIWQNERLHVPRWSQIEGVRETFAAEAEIPVQSQRNIWESGNAIELTIGAAGNLDSLYFRKTETKSAALGDGEILVKAEAVGMNFRDLLIFLGSIPWCRPGFEGSGIVMETGRDVTHLQPGDRVFYVSMEGGSYSTYTRMPSWRACKTPASMSSTEAASLIIAYSTAIFAINRVGRVRKGESVLIHAASGAVGQACIVLAQHAGARVFATAGTPEKRQFLHDTFGISKSDIYSSRNNDFRDEIINATEGRGVDVIVNSLSGALLQDTWALIAEFGRFVEIGKKDFLQNSSLGMRPFDRNVTFSGIDLRAMFIRRPEEERECLSEIMDLIRSGVVRPIQPISVYPVTELSTGLRKLQSGHNIGKIVITFGDNDTALVDSSVPLCPDRLPSLLKPDVTYLITGGTGGIGRSLATWMFSNGAHNVVLLGRSAATNRDVQKLRAQYEDSDKTLRGVACDVSSREQLNGALAEIADLPPVGGVVHGALFLRDCLFGKNTYEDWQNISNPKLQGAWNLHHALGSLDFFISLSSLVGVVGNAGQVIYSGTSTFLESFSRSRNGQGMHAVCVALPAVMEIGSAAKAGLAERLWQTSGAALTEQDVQTVVKAAILGSQSGWVHDGQAVLFRLAPGEEIASPTGTRLHPLTIAGRLRTQQLQVDDGAAANGGAERGGKRQLTTEESLLEALMGKVSSITMIPLDEVGPEEPLASYNLDSLVSVELRNWIRREAGVEMALPSIVGAANLRALSARIWGMMGKSA</sequence>
<organism evidence="10 11">
    <name type="scientific">Periconia digitata</name>
    <dbReference type="NCBI Taxonomy" id="1303443"/>
    <lineage>
        <taxon>Eukaryota</taxon>
        <taxon>Fungi</taxon>
        <taxon>Dikarya</taxon>
        <taxon>Ascomycota</taxon>
        <taxon>Pezizomycotina</taxon>
        <taxon>Dothideomycetes</taxon>
        <taxon>Pleosporomycetidae</taxon>
        <taxon>Pleosporales</taxon>
        <taxon>Massarineae</taxon>
        <taxon>Periconiaceae</taxon>
        <taxon>Periconia</taxon>
    </lineage>
</organism>
<dbReference type="InterPro" id="IPR001227">
    <property type="entry name" value="Ac_transferase_dom_sf"/>
</dbReference>
<dbReference type="FunFam" id="3.40.50.720:FF:000209">
    <property type="entry name" value="Polyketide synthase Pks12"/>
    <property type="match status" value="1"/>
</dbReference>
<dbReference type="Pfam" id="PF00698">
    <property type="entry name" value="Acyl_transf_1"/>
    <property type="match status" value="1"/>
</dbReference>
<dbReference type="InterPro" id="IPR006162">
    <property type="entry name" value="Ppantetheine_attach_site"/>
</dbReference>
<feature type="domain" description="PKS/mFAS DH" evidence="9">
    <location>
        <begin position="940"/>
        <end position="1253"/>
    </location>
</feature>
<dbReference type="SUPFAM" id="SSF47336">
    <property type="entry name" value="ACP-like"/>
    <property type="match status" value="1"/>
</dbReference>
<dbReference type="Gene3D" id="3.40.366.10">
    <property type="entry name" value="Malonyl-Coenzyme A Acyl Carrier Protein, domain 2"/>
    <property type="match status" value="1"/>
</dbReference>
<dbReference type="Pfam" id="PF00550">
    <property type="entry name" value="PP-binding"/>
    <property type="match status" value="1"/>
</dbReference>
<dbReference type="Pfam" id="PF02801">
    <property type="entry name" value="Ketoacyl-synt_C"/>
    <property type="match status" value="1"/>
</dbReference>
<dbReference type="PANTHER" id="PTHR43775">
    <property type="entry name" value="FATTY ACID SYNTHASE"/>
    <property type="match status" value="1"/>
</dbReference>
<dbReference type="GO" id="GO:0044550">
    <property type="term" value="P:secondary metabolite biosynthetic process"/>
    <property type="evidence" value="ECO:0007669"/>
    <property type="project" value="TreeGrafter"/>
</dbReference>
<dbReference type="PANTHER" id="PTHR43775:SF29">
    <property type="entry name" value="ASPERFURANONE POLYKETIDE SYNTHASE AFOG-RELATED"/>
    <property type="match status" value="1"/>
</dbReference>
<dbReference type="InterPro" id="IPR013968">
    <property type="entry name" value="PKS_KR"/>
</dbReference>
<dbReference type="Pfam" id="PF08240">
    <property type="entry name" value="ADH_N"/>
    <property type="match status" value="1"/>
</dbReference>
<gene>
    <name evidence="10" type="ORF">PDIGIT_LOCUS5988</name>
</gene>
<dbReference type="InterPro" id="IPR014043">
    <property type="entry name" value="Acyl_transferase_dom"/>
</dbReference>
<dbReference type="GO" id="GO:0004315">
    <property type="term" value="F:3-oxoacyl-[acyl-carrier-protein] synthase activity"/>
    <property type="evidence" value="ECO:0007669"/>
    <property type="project" value="InterPro"/>
</dbReference>
<dbReference type="GO" id="GO:0016491">
    <property type="term" value="F:oxidoreductase activity"/>
    <property type="evidence" value="ECO:0007669"/>
    <property type="project" value="UniProtKB-KW"/>
</dbReference>
<proteinExistence type="predicted"/>
<dbReference type="InterPro" id="IPR036291">
    <property type="entry name" value="NAD(P)-bd_dom_sf"/>
</dbReference>
<dbReference type="Pfam" id="PF00109">
    <property type="entry name" value="ketoacyl-synt"/>
    <property type="match status" value="1"/>
</dbReference>
<dbReference type="SUPFAM" id="SSF52151">
    <property type="entry name" value="FabD/lysophospholipase-like"/>
    <property type="match status" value="1"/>
</dbReference>
<accession>A0A9W4UBN3</accession>
<dbReference type="EMBL" id="CAOQHR010000004">
    <property type="protein sequence ID" value="CAI6332955.1"/>
    <property type="molecule type" value="Genomic_DNA"/>
</dbReference>
<dbReference type="Pfam" id="PF14765">
    <property type="entry name" value="PS-DH"/>
    <property type="match status" value="1"/>
</dbReference>
<dbReference type="PROSITE" id="PS52004">
    <property type="entry name" value="KS3_2"/>
    <property type="match status" value="1"/>
</dbReference>
<dbReference type="InterPro" id="IPR050091">
    <property type="entry name" value="PKS_NRPS_Biosynth_Enz"/>
</dbReference>
<feature type="active site" description="Proton donor; for dehydratase activity" evidence="6">
    <location>
        <position position="1165"/>
    </location>
</feature>
<dbReference type="InterPro" id="IPR016035">
    <property type="entry name" value="Acyl_Trfase/lysoPLipase"/>
</dbReference>
<keyword evidence="2" id="KW-0597">Phosphoprotein</keyword>
<dbReference type="InterPro" id="IPR014030">
    <property type="entry name" value="Ketoacyl_synth_N"/>
</dbReference>
<dbReference type="SMART" id="SM00826">
    <property type="entry name" value="PKS_DH"/>
    <property type="match status" value="1"/>
</dbReference>
<dbReference type="InterPro" id="IPR049900">
    <property type="entry name" value="PKS_mFAS_DH"/>
</dbReference>
<keyword evidence="4" id="KW-0560">Oxidoreductase</keyword>
<dbReference type="InterPro" id="IPR020806">
    <property type="entry name" value="PKS_PP-bd"/>
</dbReference>
<dbReference type="SMART" id="SM00822">
    <property type="entry name" value="PKS_KR"/>
    <property type="match status" value="1"/>
</dbReference>
<dbReference type="PROSITE" id="PS50075">
    <property type="entry name" value="CARRIER"/>
    <property type="match status" value="1"/>
</dbReference>
<keyword evidence="11" id="KW-1185">Reference proteome</keyword>
<evidence type="ECO:0000313" key="10">
    <source>
        <dbReference type="EMBL" id="CAI6332955.1"/>
    </source>
</evidence>
<evidence type="ECO:0000259" key="9">
    <source>
        <dbReference type="PROSITE" id="PS52019"/>
    </source>
</evidence>
<reference evidence="10" key="1">
    <citation type="submission" date="2023-01" db="EMBL/GenBank/DDBJ databases">
        <authorList>
            <person name="Van Ghelder C."/>
            <person name="Rancurel C."/>
        </authorList>
    </citation>
    <scope>NUCLEOTIDE SEQUENCE</scope>
    <source>
        <strain evidence="10">CNCM I-4278</strain>
    </source>
</reference>
<dbReference type="InterPro" id="IPR016036">
    <property type="entry name" value="Malonyl_transacylase_ACP-bd"/>
</dbReference>
<dbReference type="GO" id="GO:1901336">
    <property type="term" value="P:lactone biosynthetic process"/>
    <property type="evidence" value="ECO:0007669"/>
    <property type="project" value="UniProtKB-ARBA"/>
</dbReference>
<feature type="domain" description="Carrier" evidence="7">
    <location>
        <begin position="2121"/>
        <end position="2198"/>
    </location>
</feature>
<evidence type="ECO:0000259" key="7">
    <source>
        <dbReference type="PROSITE" id="PS50075"/>
    </source>
</evidence>
<dbReference type="PROSITE" id="PS00606">
    <property type="entry name" value="KS3_1"/>
    <property type="match status" value="1"/>
</dbReference>
<dbReference type="Pfam" id="PF22621">
    <property type="entry name" value="CurL-like_PKS_C"/>
    <property type="match status" value="1"/>
</dbReference>
<dbReference type="Gene3D" id="3.40.50.720">
    <property type="entry name" value="NAD(P)-binding Rossmann-like Domain"/>
    <property type="match status" value="1"/>
</dbReference>
<dbReference type="PROSITE" id="PS00012">
    <property type="entry name" value="PHOSPHOPANTETHEINE"/>
    <property type="match status" value="1"/>
</dbReference>
<dbReference type="GO" id="GO:0006633">
    <property type="term" value="P:fatty acid biosynthetic process"/>
    <property type="evidence" value="ECO:0007669"/>
    <property type="project" value="InterPro"/>
</dbReference>
<feature type="region of interest" description="C-terminal hotdog fold" evidence="6">
    <location>
        <begin position="1098"/>
        <end position="1253"/>
    </location>
</feature>
<dbReference type="Gene3D" id="3.40.47.10">
    <property type="match status" value="1"/>
</dbReference>
<feature type="domain" description="Ketosynthase family 3 (KS3)" evidence="8">
    <location>
        <begin position="7"/>
        <end position="429"/>
    </location>
</feature>
<dbReference type="SUPFAM" id="SSF51735">
    <property type="entry name" value="NAD(P)-binding Rossmann-fold domains"/>
    <property type="match status" value="2"/>
</dbReference>
<dbReference type="Gene3D" id="1.10.1200.10">
    <property type="entry name" value="ACP-like"/>
    <property type="match status" value="1"/>
</dbReference>
<dbReference type="InterPro" id="IPR009081">
    <property type="entry name" value="PP-bd_ACP"/>
</dbReference>
<evidence type="ECO:0000256" key="3">
    <source>
        <dbReference type="ARBA" id="ARBA00022679"/>
    </source>
</evidence>
<dbReference type="InterPro" id="IPR018201">
    <property type="entry name" value="Ketoacyl_synth_AS"/>
</dbReference>
<dbReference type="InterPro" id="IPR014031">
    <property type="entry name" value="Ketoacyl_synth_C"/>
</dbReference>
<dbReference type="InterPro" id="IPR049552">
    <property type="entry name" value="PKS_DH_N"/>
</dbReference>
<comment type="caution">
    <text evidence="10">The sequence shown here is derived from an EMBL/GenBank/DDBJ whole genome shotgun (WGS) entry which is preliminary data.</text>
</comment>
<dbReference type="CDD" id="cd05195">
    <property type="entry name" value="enoyl_red"/>
    <property type="match status" value="1"/>
</dbReference>
<dbReference type="GO" id="GO:0004312">
    <property type="term" value="F:fatty acid synthase activity"/>
    <property type="evidence" value="ECO:0007669"/>
    <property type="project" value="TreeGrafter"/>
</dbReference>
<dbReference type="InterPro" id="IPR049551">
    <property type="entry name" value="PKS_DH_C"/>
</dbReference>
<dbReference type="InterPro" id="IPR013154">
    <property type="entry name" value="ADH-like_N"/>
</dbReference>
<evidence type="ECO:0000256" key="5">
    <source>
        <dbReference type="ARBA" id="ARBA00023268"/>
    </source>
</evidence>